<feature type="region of interest" description="Disordered" evidence="1">
    <location>
        <begin position="98"/>
        <end position="136"/>
    </location>
</feature>
<dbReference type="AlphaFoldDB" id="A0A6N8DQX0"/>
<comment type="caution">
    <text evidence="2">The sequence shown here is derived from an EMBL/GenBank/DDBJ whole genome shotgun (WGS) entry which is preliminary data.</text>
</comment>
<sequence>MIPELPVRTPFDRSVHAKHVAVSGPYLGAKWGVTVEPENHPTLRDALWIRLTHEQVRFLVGAFVAMDPSLLDRAVLAVKERAWQDEIIVGHDQVLRARKSNASQSSNVEGTPNSRASTAENADLPANNCHKAEGAS</sequence>
<feature type="compositionally biased region" description="Polar residues" evidence="1">
    <location>
        <begin position="100"/>
        <end position="120"/>
    </location>
</feature>
<name>A0A6N8DQX0_RHOAC</name>
<protein>
    <submittedName>
        <fullName evidence="2">Uncharacterized protein</fullName>
    </submittedName>
</protein>
<evidence type="ECO:0000256" key="1">
    <source>
        <dbReference type="SAM" id="MobiDB-lite"/>
    </source>
</evidence>
<evidence type="ECO:0000313" key="3">
    <source>
        <dbReference type="Proteomes" id="UP000439113"/>
    </source>
</evidence>
<organism evidence="2 3">
    <name type="scientific">Rhodoblastus acidophilus</name>
    <name type="common">Rhodopseudomonas acidophila</name>
    <dbReference type="NCBI Taxonomy" id="1074"/>
    <lineage>
        <taxon>Bacteria</taxon>
        <taxon>Pseudomonadati</taxon>
        <taxon>Pseudomonadota</taxon>
        <taxon>Alphaproteobacteria</taxon>
        <taxon>Hyphomicrobiales</taxon>
        <taxon>Rhodoblastaceae</taxon>
        <taxon>Rhodoblastus</taxon>
    </lineage>
</organism>
<gene>
    <name evidence="2" type="ORF">GJ654_18695</name>
</gene>
<dbReference type="RefSeq" id="WP_155447694.1">
    <property type="nucleotide sequence ID" value="NZ_JAOQNR010000024.1"/>
</dbReference>
<dbReference type="Proteomes" id="UP000439113">
    <property type="component" value="Unassembled WGS sequence"/>
</dbReference>
<proteinExistence type="predicted"/>
<accession>A0A6N8DQX0</accession>
<evidence type="ECO:0000313" key="2">
    <source>
        <dbReference type="EMBL" id="MTV33012.1"/>
    </source>
</evidence>
<dbReference type="OrthoDB" id="9968370at2"/>
<reference evidence="2 3" key="1">
    <citation type="submission" date="2019-11" db="EMBL/GenBank/DDBJ databases">
        <title>Whole-genome sequence of a Rhodoblastus acidophilus DSM 142.</title>
        <authorList>
            <person name="Kyndt J.A."/>
            <person name="Meyer T.E."/>
        </authorList>
    </citation>
    <scope>NUCLEOTIDE SEQUENCE [LARGE SCALE GENOMIC DNA]</scope>
    <source>
        <strain evidence="2 3">DSM 142</strain>
    </source>
</reference>
<dbReference type="EMBL" id="WNKS01000025">
    <property type="protein sequence ID" value="MTV33012.1"/>
    <property type="molecule type" value="Genomic_DNA"/>
</dbReference>